<proteinExistence type="predicted"/>
<reference evidence="2" key="1">
    <citation type="journal article" date="2015" name="Nature">
        <title>Complex archaea that bridge the gap between prokaryotes and eukaryotes.</title>
        <authorList>
            <person name="Spang A."/>
            <person name="Saw J.H."/>
            <person name="Jorgensen S.L."/>
            <person name="Zaremba-Niedzwiedzka K."/>
            <person name="Martijn J."/>
            <person name="Lind A.E."/>
            <person name="van Eijk R."/>
            <person name="Schleper C."/>
            <person name="Guy L."/>
            <person name="Ettema T.J."/>
        </authorList>
    </citation>
    <scope>NUCLEOTIDE SEQUENCE</scope>
</reference>
<name>A0A0F9UFM9_9ZZZZ</name>
<dbReference type="EMBL" id="LAZR01000707">
    <property type="protein sequence ID" value="KKN60036.1"/>
    <property type="molecule type" value="Genomic_DNA"/>
</dbReference>
<comment type="caution">
    <text evidence="2">The sequence shown here is derived from an EMBL/GenBank/DDBJ whole genome shotgun (WGS) entry which is preliminary data.</text>
</comment>
<dbReference type="AlphaFoldDB" id="A0A0F9UFM9"/>
<evidence type="ECO:0000256" key="1">
    <source>
        <dbReference type="SAM" id="MobiDB-lite"/>
    </source>
</evidence>
<organism evidence="2">
    <name type="scientific">marine sediment metagenome</name>
    <dbReference type="NCBI Taxonomy" id="412755"/>
    <lineage>
        <taxon>unclassified sequences</taxon>
        <taxon>metagenomes</taxon>
        <taxon>ecological metagenomes</taxon>
    </lineage>
</organism>
<evidence type="ECO:0000313" key="2">
    <source>
        <dbReference type="EMBL" id="KKN60036.1"/>
    </source>
</evidence>
<accession>A0A0F9UFM9</accession>
<sequence length="54" mass="6324">MGTWCTEGVKRIQAEHRRQESDELQRQADQRLREKKDNAEEEGVCYACGKKLKS</sequence>
<gene>
    <name evidence="2" type="ORF">LCGC14_0536230</name>
</gene>
<feature type="region of interest" description="Disordered" evidence="1">
    <location>
        <begin position="16"/>
        <end position="38"/>
    </location>
</feature>
<protein>
    <submittedName>
        <fullName evidence="2">Uncharacterized protein</fullName>
    </submittedName>
</protein>